<dbReference type="SMR" id="A0A0U1RR97"/>
<dbReference type="Ensembl" id="ENST00000635088.1">
    <property type="protein sequence ID" value="ENSP00000489412.1"/>
    <property type="gene ID" value="ENSG00000116641.19"/>
</dbReference>
<dbReference type="InterPro" id="IPR027357">
    <property type="entry name" value="DOCKER_dom"/>
</dbReference>
<dbReference type="Proteomes" id="UP000005640">
    <property type="component" value="Chromosome 1"/>
</dbReference>
<comment type="similarity">
    <text evidence="2">Belongs to the DOCK family.</text>
</comment>
<accession>A0A0U1RR97</accession>
<dbReference type="InterPro" id="IPR046769">
    <property type="entry name" value="DOCKER_Lobe_A"/>
</dbReference>
<evidence type="ECO:0000313" key="4">
    <source>
        <dbReference type="Ensembl" id="ENSP00000489412.1"/>
    </source>
</evidence>
<evidence type="ECO:0000313" key="5">
    <source>
        <dbReference type="Proteomes" id="UP000005640"/>
    </source>
</evidence>
<keyword evidence="5" id="KW-1185">Reference proteome</keyword>
<reference evidence="4" key="6">
    <citation type="submission" date="2025-09" db="UniProtKB">
        <authorList>
            <consortium name="Ensembl"/>
        </authorList>
    </citation>
    <scope>IDENTIFICATION</scope>
</reference>
<keyword evidence="6 7" id="KW-1267">Proteomics identification</keyword>
<dbReference type="EMBL" id="AC103923">
    <property type="status" value="NOT_ANNOTATED_CDS"/>
    <property type="molecule type" value="Genomic_DNA"/>
</dbReference>
<dbReference type="OrthoDB" id="47328at2759"/>
<dbReference type="ChiTaRS" id="DOCK7">
    <property type="organism name" value="human"/>
</dbReference>
<dbReference type="PANTHER" id="PTHR23317">
    <property type="entry name" value="DEDICATOR OF CYTOKINESIS DOCK"/>
    <property type="match status" value="1"/>
</dbReference>
<dbReference type="GeneTree" id="ENSGT00940000155661"/>
<reference evidence="8" key="4">
    <citation type="journal article" date="2011" name="BMC Syst. Biol.">
        <title>Initial characterization of the human central proteome.</title>
        <authorList>
            <person name="Burkard T.R."/>
            <person name="Planyavsky M."/>
            <person name="Kaupe I."/>
            <person name="Breitwieser F.P."/>
            <person name="Burckstummer T."/>
            <person name="Bennett K.L."/>
            <person name="Superti-Furga G."/>
            <person name="Colinge J."/>
        </authorList>
    </citation>
    <scope>IDENTIFICATION BY MASS SPECTROMETRY [LARGE SCALE ANALYSIS]</scope>
</reference>
<dbReference type="AlphaFoldDB" id="A0A0U1RR97"/>
<sequence length="101" mass="11770">FTESGLVGLLEQAAASFSMAGMYEAVNEVYKVLIPIHEANRDAKKLSTIHGKLQEAFSKIVHQFFYDLPFFTFYYTEYWLGADVWHLFSCWFLWNQVRGFG</sequence>
<dbReference type="ExpressionAtlas" id="A0A0U1RR97">
    <property type="expression patterns" value="baseline and differential"/>
</dbReference>
<dbReference type="EMBL" id="AC096946">
    <property type="status" value="NOT_ANNOTATED_CDS"/>
    <property type="molecule type" value="Genomic_DNA"/>
</dbReference>
<dbReference type="MassIVE" id="A0A0U1RR97"/>
<dbReference type="GO" id="GO:0005085">
    <property type="term" value="F:guanyl-nucleotide exchange factor activity"/>
    <property type="evidence" value="ECO:0007669"/>
    <property type="project" value="UniProtKB-KW"/>
</dbReference>
<dbReference type="PANTHER" id="PTHR23317:SF78">
    <property type="entry name" value="DEDICATOR OF CYTOKINESIS PROTEIN 7"/>
    <property type="match status" value="1"/>
</dbReference>
<evidence type="ECO:0007829" key="6">
    <source>
        <dbReference type="PeptideAtlas" id="A0A0U1RR97"/>
    </source>
</evidence>
<dbReference type="EMBL" id="KF495973">
    <property type="status" value="NOT_ANNOTATED_CDS"/>
    <property type="molecule type" value="Genomic_DNA"/>
</dbReference>
<reference evidence="4 5" key="1">
    <citation type="journal article" date="2001" name="Nature">
        <title>Initial sequencing and analysis of the human genome.</title>
        <authorList>
            <consortium name="International Human Genome Sequencing Consortium"/>
            <person name="Lander E.S."/>
            <person name="Linton L.M."/>
            <person name="Birren B."/>
            <person name="Nusbaum C."/>
            <person name="Zody M.C."/>
            <person name="Baldwin J."/>
            <person name="Devon K."/>
            <person name="Dewar K."/>
            <person name="Doyle M."/>
            <person name="FitzHugh W."/>
            <person name="Funke R."/>
            <person name="Gage D."/>
            <person name="Harris K."/>
            <person name="Heaford A."/>
            <person name="Howland J."/>
            <person name="Kann L."/>
            <person name="Lehoczky J."/>
            <person name="LeVine R."/>
            <person name="McEwan P."/>
            <person name="McKernan K."/>
            <person name="Meldrim J."/>
            <person name="Mesirov J.P."/>
            <person name="Miranda C."/>
            <person name="Morris W."/>
            <person name="Naylor J."/>
            <person name="Raymond C."/>
            <person name="Rosetti M."/>
            <person name="Santos R."/>
            <person name="Sheridan A."/>
            <person name="Sougnez C."/>
            <person name="Stange-Thomann N."/>
            <person name="Stojanovic N."/>
            <person name="Subramanian A."/>
            <person name="Wyman D."/>
            <person name="Rogers J."/>
            <person name="Sulston J."/>
            <person name="Ainscough R."/>
            <person name="Beck S."/>
            <person name="Bentley D."/>
            <person name="Burton J."/>
            <person name="Clee C."/>
            <person name="Carter N."/>
            <person name="Coulson A."/>
            <person name="Deadman R."/>
            <person name="Deloukas P."/>
            <person name="Dunham A."/>
            <person name="Dunham I."/>
            <person name="Durbin R."/>
            <person name="French L."/>
            <person name="Grafham D."/>
            <person name="Gregory S."/>
            <person name="Hubbard T."/>
            <person name="Humphray S."/>
            <person name="Hunt A."/>
            <person name="Jones M."/>
            <person name="Lloyd C."/>
            <person name="McMurray A."/>
            <person name="Matthews L."/>
            <person name="Mercer S."/>
            <person name="Milne S."/>
            <person name="Mullikin J.C."/>
            <person name="Mungall A."/>
            <person name="Plumb R."/>
            <person name="Ross M."/>
            <person name="Shownkeen R."/>
            <person name="Sims S."/>
            <person name="Waterston R.H."/>
            <person name="Wilson R.K."/>
            <person name="Hillier L.W."/>
            <person name="McPherson J.D."/>
            <person name="Marra M.A."/>
            <person name="Mardis E.R."/>
            <person name="Fulton L.A."/>
            <person name="Chinwalla A.T."/>
            <person name="Pepin K.H."/>
            <person name="Gish W.R."/>
            <person name="Chissoe S.L."/>
            <person name="Wendl M.C."/>
            <person name="Delehaunty K.D."/>
            <person name="Miner T.L."/>
            <person name="Delehaunty A."/>
            <person name="Kramer J.B."/>
            <person name="Cook L.L."/>
            <person name="Fulton R.S."/>
            <person name="Johnson D.L."/>
            <person name="Minx P.J."/>
            <person name="Clifton S.W."/>
            <person name="Hawkins T."/>
            <person name="Branscomb E."/>
            <person name="Predki P."/>
            <person name="Richardson P."/>
            <person name="Wenning S."/>
            <person name="Slezak T."/>
            <person name="Doggett N."/>
            <person name="Cheng J.F."/>
            <person name="Olsen A."/>
            <person name="Lucas S."/>
            <person name="Elkin C."/>
            <person name="Uberbacher E."/>
            <person name="Frazier M."/>
            <person name="Gibbs R.A."/>
            <person name="Muzny D.M."/>
            <person name="Scherer S.E."/>
            <person name="Bouck J.B."/>
            <person name="Sodergren E.J."/>
            <person name="Worley K.C."/>
            <person name="Rives C.M."/>
            <person name="Gorrell J.H."/>
            <person name="Metzker M.L."/>
            <person name="Naylor S.L."/>
            <person name="Kucherlapati R.S."/>
            <person name="Nelson D.L."/>
            <person name="Weinstock G.M."/>
            <person name="Sakaki Y."/>
            <person name="Fujiyama A."/>
            <person name="Hattori M."/>
            <person name="Yada T."/>
            <person name="Toyoda A."/>
            <person name="Itoh T."/>
            <person name="Kawagoe C."/>
            <person name="Watanabe H."/>
            <person name="Totoki Y."/>
            <person name="Taylor T."/>
            <person name="Weissenbach J."/>
            <person name="Heilig R."/>
            <person name="Saurin W."/>
            <person name="Artiguenave F."/>
            <person name="Brottier P."/>
            <person name="Bruls T."/>
            <person name="Pelletier E."/>
            <person name="Robert C."/>
            <person name="Wincker P."/>
            <person name="Smith D.R."/>
            <person name="Doucette-Stamm L."/>
            <person name="Rubenfield M."/>
            <person name="Weinstock K."/>
            <person name="Lee H.M."/>
            <person name="Dubois J."/>
            <person name="Rosenthal A."/>
            <person name="Platzer M."/>
            <person name="Nyakatura G."/>
            <person name="Taudien S."/>
            <person name="Rump A."/>
            <person name="Yang H."/>
            <person name="Yu J."/>
            <person name="Wang J."/>
            <person name="Huang G."/>
            <person name="Gu J."/>
            <person name="Hood L."/>
            <person name="Rowen L."/>
            <person name="Madan A."/>
            <person name="Qin S."/>
            <person name="Davis R.W."/>
            <person name="Federspiel N.A."/>
            <person name="Abola A.P."/>
            <person name="Proctor M.J."/>
            <person name="Myers R.M."/>
            <person name="Schmutz J."/>
            <person name="Dickson M."/>
            <person name="Grimwood J."/>
            <person name="Cox D.R."/>
            <person name="Olson M.V."/>
            <person name="Kaul R."/>
            <person name="Raymond C."/>
            <person name="Shimizu N."/>
            <person name="Kawasaki K."/>
            <person name="Minoshima S."/>
            <person name="Evans G.A."/>
            <person name="Athanasiou M."/>
            <person name="Schultz R."/>
            <person name="Roe B.A."/>
            <person name="Chen F."/>
            <person name="Pan H."/>
            <person name="Ramser J."/>
            <person name="Lehrach H."/>
            <person name="Reinhardt R."/>
            <person name="McCombie W.R."/>
            <person name="de la Bastide M."/>
            <person name="Dedhia N."/>
            <person name="Blocker H."/>
            <person name="Hornischer K."/>
            <person name="Nordsiek G."/>
            <person name="Agarwala R."/>
            <person name="Aravind L."/>
            <person name="Bailey J.A."/>
            <person name="Bateman A."/>
            <person name="Batzoglou S."/>
            <person name="Birney E."/>
            <person name="Bork P."/>
            <person name="Brown D.G."/>
            <person name="Burge C.B."/>
            <person name="Cerutti L."/>
            <person name="Chen H.C."/>
            <person name="Church D."/>
            <person name="Clamp M."/>
            <person name="Copley R.R."/>
            <person name="Doerks T."/>
            <person name="Eddy S.R."/>
            <person name="Eichler E.E."/>
            <person name="Furey T.S."/>
            <person name="Galagan J."/>
            <person name="Gilbert J.G."/>
            <person name="Harmon C."/>
            <person name="Hayashizaki Y."/>
            <person name="Haussler D."/>
            <person name="Hermjakob H."/>
            <person name="Hokamp K."/>
            <person name="Jang W."/>
            <person name="Johnson L.S."/>
            <person name="Jones T.A."/>
            <person name="Kasif S."/>
            <person name="Kaspryzk A."/>
            <person name="Kennedy S."/>
            <person name="Kent W.J."/>
            <person name="Kitts P."/>
            <person name="Koonin E.V."/>
            <person name="Korf I."/>
            <person name="Kulp D."/>
            <person name="Lancet D."/>
            <person name="Lowe T.M."/>
            <person name="McLysaght A."/>
            <person name="Mikkelsen T."/>
            <person name="Moran J.V."/>
            <person name="Mulder N."/>
            <person name="Pollara V.J."/>
            <person name="Ponting C.P."/>
            <person name="Schuler G."/>
            <person name="Schultz J."/>
            <person name="Slater G."/>
            <person name="Smit A.F."/>
            <person name="Stupka E."/>
            <person name="Szustakowski J."/>
            <person name="Thierry-Mieg D."/>
            <person name="Thierry-Mieg J."/>
            <person name="Wagner L."/>
            <person name="Wallis J."/>
            <person name="Wheeler R."/>
            <person name="Williams A."/>
            <person name="Wolf Y.I."/>
            <person name="Wolfe K.H."/>
            <person name="Yang S.P."/>
            <person name="Yeh R.F."/>
            <person name="Collins F."/>
            <person name="Guyer M.S."/>
            <person name="Peterson J."/>
            <person name="Felsenfeld A."/>
            <person name="Wetterstrand K.A."/>
            <person name="Patrinos A."/>
            <person name="Morgan M.J."/>
            <person name="de Jong P."/>
            <person name="Catanese J.J."/>
            <person name="Osoegawa K."/>
            <person name="Shizuya H."/>
            <person name="Choi S."/>
            <person name="Chen Y.J."/>
        </authorList>
    </citation>
    <scope>NUCLEOTIDE SEQUENCE [LARGE SCALE GENOMIC DNA]</scope>
</reference>
<dbReference type="InterPro" id="IPR026791">
    <property type="entry name" value="DOCK"/>
</dbReference>
<dbReference type="OpenTargets" id="ENSG00000116641"/>
<evidence type="ECO:0000256" key="1">
    <source>
        <dbReference type="ARBA" id="ARBA00022658"/>
    </source>
</evidence>
<organism evidence="4 5">
    <name type="scientific">Homo sapiens</name>
    <name type="common">Human</name>
    <dbReference type="NCBI Taxonomy" id="9606"/>
    <lineage>
        <taxon>Eukaryota</taxon>
        <taxon>Metazoa</taxon>
        <taxon>Chordata</taxon>
        <taxon>Craniata</taxon>
        <taxon>Vertebrata</taxon>
        <taxon>Euteleostomi</taxon>
        <taxon>Mammalia</taxon>
        <taxon>Eutheria</taxon>
        <taxon>Euarchontoglires</taxon>
        <taxon>Primates</taxon>
        <taxon>Haplorrhini</taxon>
        <taxon>Catarrhini</taxon>
        <taxon>Hominidae</taxon>
        <taxon>Homo</taxon>
    </lineage>
</organism>
<dbReference type="EMBL" id="AL138847">
    <property type="status" value="NOT_ANNOTATED_CDS"/>
    <property type="molecule type" value="Genomic_DNA"/>
</dbReference>
<dbReference type="PROSITE" id="PS51651">
    <property type="entry name" value="DOCKER"/>
    <property type="match status" value="1"/>
</dbReference>
<reference evidence="4 5" key="2">
    <citation type="journal article" date="2004" name="Nature">
        <title>Finishing the euchromatic sequence of the human genome.</title>
        <authorList>
            <consortium name="International Human Genome Sequencing Consortium"/>
        </authorList>
    </citation>
    <scope>NUCLEOTIDE SEQUENCE [LARGE SCALE GENOMIC DNA]</scope>
</reference>
<evidence type="ECO:0000256" key="2">
    <source>
        <dbReference type="PROSITE-ProRule" id="PRU00984"/>
    </source>
</evidence>
<dbReference type="GO" id="GO:0007264">
    <property type="term" value="P:small GTPase-mediated signal transduction"/>
    <property type="evidence" value="ECO:0007669"/>
    <property type="project" value="InterPro"/>
</dbReference>
<feature type="non-terminal residue" evidence="4">
    <location>
        <position position="1"/>
    </location>
</feature>
<gene>
    <name evidence="4" type="primary">DOCK7</name>
</gene>
<reference evidence="4" key="5">
    <citation type="submission" date="2025-08" db="UniProtKB">
        <authorList>
            <consortium name="Ensembl"/>
        </authorList>
    </citation>
    <scope>IDENTIFICATION</scope>
</reference>
<evidence type="ECO:0000259" key="3">
    <source>
        <dbReference type="PROSITE" id="PS51651"/>
    </source>
</evidence>
<protein>
    <submittedName>
        <fullName evidence="4">Dedicator of cytokinesis 7</fullName>
    </submittedName>
</protein>
<dbReference type="EMBL" id="AL451044">
    <property type="status" value="NOT_ANNOTATED_CDS"/>
    <property type="molecule type" value="Genomic_DNA"/>
</dbReference>
<reference evidence="4 5" key="3">
    <citation type="journal article" date="2006" name="Nature">
        <title>The DNA sequence and biological annotation of human chromosome 1.</title>
        <authorList>
            <person name="Gregory S.G."/>
            <person name="Barlow K.F."/>
            <person name="McLay K.E."/>
            <person name="Kaul R."/>
            <person name="Swarbreck D."/>
            <person name="Dunham A."/>
            <person name="Scott C.E."/>
            <person name="Howe K.L."/>
            <person name="Woodfine K."/>
            <person name="Spencer C.C."/>
            <person name="Jones M.C."/>
            <person name="Gillson C."/>
            <person name="Searle S."/>
            <person name="Zhou Y."/>
            <person name="Kokocinski F."/>
            <person name="McDonald L."/>
            <person name="Evans R."/>
            <person name="Phillips K."/>
            <person name="Atkinson A."/>
            <person name="Cooper R."/>
            <person name="Jones C."/>
            <person name="Hall R.E."/>
            <person name="Andrews T.D."/>
            <person name="Lloyd C."/>
            <person name="Ainscough R."/>
            <person name="Almeida J.P."/>
            <person name="Ambrose K.D."/>
            <person name="Anderson F."/>
            <person name="Andrew R.W."/>
            <person name="Ashwell R.I."/>
            <person name="Aubin K."/>
            <person name="Babbage A.K."/>
            <person name="Bagguley C.L."/>
            <person name="Bailey J."/>
            <person name="Beasley H."/>
            <person name="Bethel G."/>
            <person name="Bird C.P."/>
            <person name="Bray-Allen S."/>
            <person name="Brown J.Y."/>
            <person name="Brown A.J."/>
            <person name="Buckley D."/>
            <person name="Burton J."/>
            <person name="Bye J."/>
            <person name="Carder C."/>
            <person name="Chapman J.C."/>
            <person name="Clark S.Y."/>
            <person name="Clarke G."/>
            <person name="Clee C."/>
            <person name="Cobley V."/>
            <person name="Collier R.E."/>
            <person name="Corby N."/>
            <person name="Coville G.J."/>
            <person name="Davies J."/>
            <person name="Deadman R."/>
            <person name="Dunn M."/>
            <person name="Earthrowl M."/>
            <person name="Ellington A.G."/>
            <person name="Errington H."/>
            <person name="Frankish A."/>
            <person name="Frankland J."/>
            <person name="French L."/>
            <person name="Garner P."/>
            <person name="Garnett J."/>
            <person name="Gay L."/>
            <person name="Ghori M.R."/>
            <person name="Gibson R."/>
            <person name="Gilby L.M."/>
            <person name="Gillett W."/>
            <person name="Glithero R.J."/>
            <person name="Grafham D.V."/>
            <person name="Griffiths C."/>
            <person name="Griffiths-Jones S."/>
            <person name="Grocock R."/>
            <person name="Hammond S."/>
            <person name="Harrison E.S."/>
            <person name="Hart E."/>
            <person name="Haugen E."/>
            <person name="Heath P.D."/>
            <person name="Holmes S."/>
            <person name="Holt K."/>
            <person name="Howden P.J."/>
            <person name="Hunt A.R."/>
            <person name="Hunt S.E."/>
            <person name="Hunter G."/>
            <person name="Isherwood J."/>
            <person name="James R."/>
            <person name="Johnson C."/>
            <person name="Johnson D."/>
            <person name="Joy A."/>
            <person name="Kay M."/>
            <person name="Kershaw J.K."/>
            <person name="Kibukawa M."/>
            <person name="Kimberley A.M."/>
            <person name="King A."/>
            <person name="Knights A.J."/>
            <person name="Lad H."/>
            <person name="Laird G."/>
            <person name="Lawlor S."/>
            <person name="Leongamornlert D.A."/>
            <person name="Lloyd D.M."/>
            <person name="Loveland J."/>
            <person name="Lovell J."/>
            <person name="Lush M.J."/>
            <person name="Lyne R."/>
            <person name="Martin S."/>
            <person name="Mashreghi-Mohammadi M."/>
            <person name="Matthews L."/>
            <person name="Matthews N.S."/>
            <person name="McLaren S."/>
            <person name="Milne S."/>
            <person name="Mistry S."/>
            <person name="Moore M.J."/>
            <person name="Nickerson T."/>
            <person name="O'Dell C.N."/>
            <person name="Oliver K."/>
            <person name="Palmeiri A."/>
            <person name="Palmer S.A."/>
            <person name="Parker A."/>
            <person name="Patel D."/>
            <person name="Pearce A.V."/>
            <person name="Peck A.I."/>
            <person name="Pelan S."/>
            <person name="Phelps K."/>
            <person name="Phillimore B.J."/>
            <person name="Plumb R."/>
            <person name="Rajan J."/>
            <person name="Raymond C."/>
            <person name="Rouse G."/>
            <person name="Saenphimmachak C."/>
            <person name="Sehra H.K."/>
            <person name="Sheridan E."/>
            <person name="Shownkeen R."/>
            <person name="Sims S."/>
            <person name="Skuce C.D."/>
            <person name="Smith M."/>
            <person name="Steward C."/>
            <person name="Subramanian S."/>
            <person name="Sycamore N."/>
            <person name="Tracey A."/>
            <person name="Tromans A."/>
            <person name="Van Helmond Z."/>
            <person name="Wall M."/>
            <person name="Wallis J.M."/>
            <person name="White S."/>
            <person name="Whitehead S.L."/>
            <person name="Wilkinson J.E."/>
            <person name="Willey D.L."/>
            <person name="Williams H."/>
            <person name="Wilming L."/>
            <person name="Wray P.W."/>
            <person name="Wu Z."/>
            <person name="Coulson A."/>
            <person name="Vaudin M."/>
            <person name="Sulston J.E."/>
            <person name="Durbin R."/>
            <person name="Hubbard T."/>
            <person name="Wooster R."/>
            <person name="Dunham I."/>
            <person name="Carter N.P."/>
            <person name="McVean G."/>
            <person name="Ross M.T."/>
            <person name="Harrow J."/>
            <person name="Olson M.V."/>
            <person name="Beck S."/>
            <person name="Rogers J."/>
            <person name="Bentley D.R."/>
            <person name="Banerjee R."/>
            <person name="Bryant S.P."/>
            <person name="Burford D.C."/>
            <person name="Burrill W.D."/>
            <person name="Clegg S.M."/>
            <person name="Dhami P."/>
            <person name="Dovey O."/>
            <person name="Faulkner L.M."/>
            <person name="Gribble S.M."/>
            <person name="Langford C.F."/>
            <person name="Pandian R.D."/>
            <person name="Porter K.M."/>
            <person name="Prigmore E."/>
        </authorList>
    </citation>
    <scope>NUCLEOTIDE SEQUENCE [LARGE SCALE GENOMIC DNA]</scope>
</reference>
<proteinExistence type="evidence at protein level"/>
<dbReference type="Ensembl" id="ENST00000635088.1">
    <property type="protein sequence ID" value="ENSP00000489412.1"/>
    <property type="gene ID" value="ENSG00000116641.18"/>
</dbReference>
<evidence type="ECO:0007829" key="7">
    <source>
        <dbReference type="ProteomicsDB" id="A0A0U1RR97"/>
    </source>
</evidence>
<dbReference type="Gene3D" id="1.25.40.410">
    <property type="match status" value="1"/>
</dbReference>
<keyword evidence="1" id="KW-0344">Guanine-nucleotide releasing factor</keyword>
<feature type="domain" description="DOCKER" evidence="3">
    <location>
        <begin position="1"/>
        <end position="101"/>
    </location>
</feature>
<name>A0A0U1RR97_HUMAN</name>
<evidence type="ECO:0007829" key="8">
    <source>
        <dbReference type="PubMed" id="21269460"/>
    </source>
</evidence>
<dbReference type="Bgee" id="ENSG00000116641">
    <property type="expression patterns" value="Expressed in ventricular zone and 185 other cell types or tissues"/>
</dbReference>
<dbReference type="HGNC" id="HGNC:19190">
    <property type="gene designation" value="DOCK7"/>
</dbReference>
<dbReference type="VEuPathDB" id="HostDB:ENSG00000116641"/>
<dbReference type="Pfam" id="PF06920">
    <property type="entry name" value="DHR-2_Lobe_A"/>
    <property type="match status" value="1"/>
</dbReference>
<dbReference type="InterPro" id="IPR043161">
    <property type="entry name" value="DOCK_C_lobe_A"/>
</dbReference>